<reference evidence="1" key="1">
    <citation type="submission" date="2019-08" db="EMBL/GenBank/DDBJ databases">
        <authorList>
            <person name="Kucharzyk K."/>
            <person name="Murdoch R.W."/>
            <person name="Higgins S."/>
            <person name="Loffler F."/>
        </authorList>
    </citation>
    <scope>NUCLEOTIDE SEQUENCE</scope>
</reference>
<sequence length="76" mass="8749">MFEVKALPFEMVNDSSGSSHNNIHACFQQTKLLGHGLPAIYWGDVKFFVPFYGIEFFRNLDCKFSCWSQDYCLNAS</sequence>
<dbReference type="AlphaFoldDB" id="A0A644Z4Y1"/>
<organism evidence="1">
    <name type="scientific">bioreactor metagenome</name>
    <dbReference type="NCBI Taxonomy" id="1076179"/>
    <lineage>
        <taxon>unclassified sequences</taxon>
        <taxon>metagenomes</taxon>
        <taxon>ecological metagenomes</taxon>
    </lineage>
</organism>
<protein>
    <submittedName>
        <fullName evidence="1">Uncharacterized protein</fullName>
    </submittedName>
</protein>
<evidence type="ECO:0000313" key="1">
    <source>
        <dbReference type="EMBL" id="MPM35975.1"/>
    </source>
</evidence>
<name>A0A644Z4Y1_9ZZZZ</name>
<dbReference type="EMBL" id="VSSQ01007455">
    <property type="protein sequence ID" value="MPM35975.1"/>
    <property type="molecule type" value="Genomic_DNA"/>
</dbReference>
<comment type="caution">
    <text evidence="1">The sequence shown here is derived from an EMBL/GenBank/DDBJ whole genome shotgun (WGS) entry which is preliminary data.</text>
</comment>
<proteinExistence type="predicted"/>
<accession>A0A644Z4Y1</accession>
<gene>
    <name evidence="1" type="ORF">SDC9_82569</name>
</gene>